<dbReference type="Proteomes" id="UP000199063">
    <property type="component" value="Unassembled WGS sequence"/>
</dbReference>
<evidence type="ECO:0000313" key="3">
    <source>
        <dbReference type="Proteomes" id="UP000199063"/>
    </source>
</evidence>
<gene>
    <name evidence="2" type="ORF">SAMN05444921_12140</name>
</gene>
<keyword evidence="3" id="KW-1185">Reference proteome</keyword>
<protein>
    <submittedName>
        <fullName evidence="2">Uncharacterized protein</fullName>
    </submittedName>
</protein>
<evidence type="ECO:0000313" key="2">
    <source>
        <dbReference type="EMBL" id="SDN18109.1"/>
    </source>
</evidence>
<dbReference type="AlphaFoldDB" id="A0A1G9Z9R7"/>
<name>A0A1G9Z9R7_9ACTN</name>
<dbReference type="EMBL" id="FNHI01000021">
    <property type="protein sequence ID" value="SDN18109.1"/>
    <property type="molecule type" value="Genomic_DNA"/>
</dbReference>
<reference evidence="3" key="1">
    <citation type="submission" date="2016-10" db="EMBL/GenBank/DDBJ databases">
        <authorList>
            <person name="Varghese N."/>
            <person name="Submissions S."/>
        </authorList>
    </citation>
    <scope>NUCLEOTIDE SEQUENCE [LARGE SCALE GENOMIC DNA]</scope>
    <source>
        <strain evidence="3">CGMCC 4.7042</strain>
    </source>
</reference>
<proteinExistence type="predicted"/>
<feature type="region of interest" description="Disordered" evidence="1">
    <location>
        <begin position="31"/>
        <end position="51"/>
    </location>
</feature>
<dbReference type="STRING" id="1196353.SAMN05444921_12140"/>
<sequence>MCTNRFDPALCEGNCPVCGAGVGAEKGQPVAMHQKGGTGTETCPGSGTPAV</sequence>
<evidence type="ECO:0000256" key="1">
    <source>
        <dbReference type="SAM" id="MobiDB-lite"/>
    </source>
</evidence>
<accession>A0A1G9Z9R7</accession>
<organism evidence="2 3">
    <name type="scientific">Streptomyces wuyuanensis</name>
    <dbReference type="NCBI Taxonomy" id="1196353"/>
    <lineage>
        <taxon>Bacteria</taxon>
        <taxon>Bacillati</taxon>
        <taxon>Actinomycetota</taxon>
        <taxon>Actinomycetes</taxon>
        <taxon>Kitasatosporales</taxon>
        <taxon>Streptomycetaceae</taxon>
        <taxon>Streptomyces</taxon>
    </lineage>
</organism>